<feature type="compositionally biased region" description="Polar residues" evidence="1">
    <location>
        <begin position="1"/>
        <end position="14"/>
    </location>
</feature>
<feature type="compositionally biased region" description="Basic residues" evidence="1">
    <location>
        <begin position="66"/>
        <end position="82"/>
    </location>
</feature>
<dbReference type="AlphaFoldDB" id="A0A4U0X5U7"/>
<feature type="compositionally biased region" description="Basic and acidic residues" evidence="1">
    <location>
        <begin position="624"/>
        <end position="643"/>
    </location>
</feature>
<accession>A0A4U0X5U7</accession>
<dbReference type="STRING" id="331657.A0A4U0X5U7"/>
<feature type="region of interest" description="Disordered" evidence="1">
    <location>
        <begin position="1"/>
        <end position="113"/>
    </location>
</feature>
<comment type="caution">
    <text evidence="2">The sequence shown here is derived from an EMBL/GenBank/DDBJ whole genome shotgun (WGS) entry which is preliminary data.</text>
</comment>
<feature type="compositionally biased region" description="Acidic residues" evidence="1">
    <location>
        <begin position="29"/>
        <end position="42"/>
    </location>
</feature>
<feature type="compositionally biased region" description="Basic and acidic residues" evidence="1">
    <location>
        <begin position="598"/>
        <end position="609"/>
    </location>
</feature>
<sequence>MVPALRTSSRNVPRSNGRIRKRPSYREPDSEESSIDELEEPEQLQRRRPKKNKAPRSTPNVSGNSHRLKAQNNSRKRSRRTATTHPAGQPATITAKNEAGNGKPERKTAVPSDGVIPPWTTLPYDILLQTFIFAYRSLHEISPNQTVAWVLNAARTCRAFSEPALTAFYRNPTLLSPDKPHRFLELLSLPSGVKYMDYNAKVKRLDIDVRNCLAYSAPGKGLFDLATLPAHLPQLSEIHLTHPDDGPPFRLTTEGRVRWFYPDALFSSLQCSKLPPNSAIGLEPSELASTSEHHMKSWRWNAMFFGSQHKAAWGKQIHQSPSFHGLQYLSFTNCFNMWQGEDSTCEKALSETISSLPELKGLSLESTCLAADKSLSYLTHDLQHLSIINCQCTSTRGLQTYLQNHGSQLRELALDHNMHLDLTFLPELQTTCPQLQILHMDLTYYSQHENFDDSEPRSLIDSAENLPDLRHLVLKAELNIAWRDRAGFREQWIGRLRRVFLGVFPEPDPRLMSSKTFRLWKEKDTAEKSEDSAPSQLPLPIDSNGEALVASKRRSKRIAQHEDSDACLLLQDSDEPKRPCRGAGLRSRDEIPQTSDGNGEKRESRKASEPKFIQGLCQVVDIRIDNQRPREHQFNEGDFRDGEQGADDGEEWNEDDDDAADDGHAW</sequence>
<proteinExistence type="predicted"/>
<feature type="compositionally biased region" description="Acidic residues" evidence="1">
    <location>
        <begin position="644"/>
        <end position="660"/>
    </location>
</feature>
<name>A0A4U0X5U7_9PEZI</name>
<feature type="compositionally biased region" description="Polar residues" evidence="1">
    <location>
        <begin position="83"/>
        <end position="95"/>
    </location>
</feature>
<dbReference type="Gene3D" id="3.80.10.10">
    <property type="entry name" value="Ribonuclease Inhibitor"/>
    <property type="match status" value="1"/>
</dbReference>
<feature type="region of interest" description="Disordered" evidence="1">
    <location>
        <begin position="569"/>
        <end position="612"/>
    </location>
</feature>
<organism evidence="2 3">
    <name type="scientific">Cryomyces minteri</name>
    <dbReference type="NCBI Taxonomy" id="331657"/>
    <lineage>
        <taxon>Eukaryota</taxon>
        <taxon>Fungi</taxon>
        <taxon>Dikarya</taxon>
        <taxon>Ascomycota</taxon>
        <taxon>Pezizomycotina</taxon>
        <taxon>Dothideomycetes</taxon>
        <taxon>Dothideomycetes incertae sedis</taxon>
        <taxon>Cryomyces</taxon>
    </lineage>
</organism>
<protein>
    <submittedName>
        <fullName evidence="2">Uncharacterized protein</fullName>
    </submittedName>
</protein>
<feature type="compositionally biased region" description="Polar residues" evidence="1">
    <location>
        <begin position="55"/>
        <end position="65"/>
    </location>
</feature>
<reference evidence="2 3" key="1">
    <citation type="submission" date="2017-03" db="EMBL/GenBank/DDBJ databases">
        <title>Genomes of endolithic fungi from Antarctica.</title>
        <authorList>
            <person name="Coleine C."/>
            <person name="Masonjones S."/>
            <person name="Stajich J.E."/>
        </authorList>
    </citation>
    <scope>NUCLEOTIDE SEQUENCE [LARGE SCALE GENOMIC DNA]</scope>
    <source>
        <strain evidence="2 3">CCFEE 5187</strain>
    </source>
</reference>
<evidence type="ECO:0000313" key="3">
    <source>
        <dbReference type="Proteomes" id="UP000308768"/>
    </source>
</evidence>
<feature type="region of interest" description="Disordered" evidence="1">
    <location>
        <begin position="624"/>
        <end position="666"/>
    </location>
</feature>
<gene>
    <name evidence="2" type="ORF">B0A49_06167</name>
</gene>
<dbReference type="Proteomes" id="UP000308768">
    <property type="component" value="Unassembled WGS sequence"/>
</dbReference>
<evidence type="ECO:0000313" key="2">
    <source>
        <dbReference type="EMBL" id="TKA71824.1"/>
    </source>
</evidence>
<feature type="region of interest" description="Disordered" evidence="1">
    <location>
        <begin position="523"/>
        <end position="543"/>
    </location>
</feature>
<dbReference type="OrthoDB" id="5395390at2759"/>
<dbReference type="InterPro" id="IPR032675">
    <property type="entry name" value="LRR_dom_sf"/>
</dbReference>
<keyword evidence="3" id="KW-1185">Reference proteome</keyword>
<dbReference type="EMBL" id="NAJN01000540">
    <property type="protein sequence ID" value="TKA71824.1"/>
    <property type="molecule type" value="Genomic_DNA"/>
</dbReference>
<dbReference type="SUPFAM" id="SSF52047">
    <property type="entry name" value="RNI-like"/>
    <property type="match status" value="1"/>
</dbReference>
<evidence type="ECO:0000256" key="1">
    <source>
        <dbReference type="SAM" id="MobiDB-lite"/>
    </source>
</evidence>